<dbReference type="InterPro" id="IPR023603">
    <property type="entry name" value="Low_specificity_L-TA-like"/>
</dbReference>
<dbReference type="InterPro" id="IPR015424">
    <property type="entry name" value="PyrdxlP-dep_Trfase"/>
</dbReference>
<dbReference type="GO" id="GO:0008732">
    <property type="term" value="F:L-allo-threonine aldolase activity"/>
    <property type="evidence" value="ECO:0007669"/>
    <property type="project" value="TreeGrafter"/>
</dbReference>
<dbReference type="SUPFAM" id="SSF53383">
    <property type="entry name" value="PLP-dependent transferases"/>
    <property type="match status" value="1"/>
</dbReference>
<dbReference type="InterPro" id="IPR015422">
    <property type="entry name" value="PyrdxlP-dep_Trfase_small"/>
</dbReference>
<dbReference type="Gene3D" id="3.90.1150.10">
    <property type="entry name" value="Aspartate Aminotransferase, domain 1"/>
    <property type="match status" value="1"/>
</dbReference>
<dbReference type="OrthoDB" id="10261951at2759"/>
<evidence type="ECO:0000256" key="6">
    <source>
        <dbReference type="SAM" id="MobiDB-lite"/>
    </source>
</evidence>
<dbReference type="EMBL" id="RZGK01000008">
    <property type="protein sequence ID" value="KAF9697409.1"/>
    <property type="molecule type" value="Genomic_DNA"/>
</dbReference>
<dbReference type="GO" id="GO:0006567">
    <property type="term" value="P:L-threonine catabolic process"/>
    <property type="evidence" value="ECO:0007669"/>
    <property type="project" value="TreeGrafter"/>
</dbReference>
<evidence type="ECO:0000259" key="7">
    <source>
        <dbReference type="Pfam" id="PF01212"/>
    </source>
</evidence>
<keyword evidence="3" id="KW-0663">Pyridoxal phosphate</keyword>
<gene>
    <name evidence="8" type="ORF">EKO04_005151</name>
</gene>
<feature type="modified residue" description="N6-(pyridoxal phosphate)lysine" evidence="5">
    <location>
        <position position="235"/>
    </location>
</feature>
<dbReference type="GO" id="GO:0006545">
    <property type="term" value="P:glycine biosynthetic process"/>
    <property type="evidence" value="ECO:0007669"/>
    <property type="project" value="TreeGrafter"/>
</dbReference>
<evidence type="ECO:0000256" key="1">
    <source>
        <dbReference type="ARBA" id="ARBA00001933"/>
    </source>
</evidence>
<accession>A0A8H7J5S1</accession>
<reference evidence="8" key="1">
    <citation type="submission" date="2018-12" db="EMBL/GenBank/DDBJ databases">
        <authorList>
            <person name="Syme R.A."/>
            <person name="Farfan-Caceres L."/>
            <person name="Lichtenzveig J."/>
        </authorList>
    </citation>
    <scope>NUCLEOTIDE SEQUENCE</scope>
    <source>
        <strain evidence="8">Al4</strain>
    </source>
</reference>
<comment type="similarity">
    <text evidence="2">Belongs to the threonine aldolase family.</text>
</comment>
<feature type="region of interest" description="Disordered" evidence="6">
    <location>
        <begin position="1"/>
        <end position="21"/>
    </location>
</feature>
<dbReference type="Proteomes" id="UP000651452">
    <property type="component" value="Unassembled WGS sequence"/>
</dbReference>
<evidence type="ECO:0000313" key="9">
    <source>
        <dbReference type="Proteomes" id="UP000651452"/>
    </source>
</evidence>
<sequence length="390" mass="41868">MRSSKPEPVSDVFDHETSSVEPDLCTSGKLNSAAFDFRSDFVTEPTPSMLNAPVLSSLEHDWEEDPTTTSLQKFMADLTSKPAALLVVSGTAGNQICLRAALPAPPHSTLAHHHGHIVTMEVGAVSSVSGSMVKTVIPAAGAGEPLSLTDVMENATVTDAVYDCPTRVISLEVPLNGVITTLSNVRAISGWARLQTPPIHMHLDGARLWEAVAAGAGSLPEYCAEFDSICLCFSKGLGAPMGSVIVGSQSFVKRARVIRKLMGGGMRQSAVIAAPARVAVEDTFLGGALAAAHAKAHRISVMWEKLGGRLHLPTHTNMVWLDLDAANVTKEEFWRVAKEEGIKVMLKGRIVVHYQISEEAIRRLIIVMHRVLHQRINLAGVKRTAADISE</sequence>
<protein>
    <recommendedName>
        <fullName evidence="7">Aromatic amino acid beta-eliminating lyase/threonine aldolase domain-containing protein</fullName>
    </recommendedName>
</protein>
<dbReference type="InterPro" id="IPR015421">
    <property type="entry name" value="PyrdxlP-dep_Trfase_major"/>
</dbReference>
<feature type="domain" description="Aromatic amino acid beta-eliminating lyase/threonine aldolase" evidence="7">
    <location>
        <begin position="36"/>
        <end position="325"/>
    </location>
</feature>
<dbReference type="PANTHER" id="PTHR48097:SF9">
    <property type="entry name" value="L-THREONINE ALDOLASE"/>
    <property type="match status" value="1"/>
</dbReference>
<evidence type="ECO:0000256" key="2">
    <source>
        <dbReference type="ARBA" id="ARBA00006966"/>
    </source>
</evidence>
<evidence type="ECO:0000313" key="8">
    <source>
        <dbReference type="EMBL" id="KAF9697409.1"/>
    </source>
</evidence>
<dbReference type="AlphaFoldDB" id="A0A8H7J5S1"/>
<organism evidence="8 9">
    <name type="scientific">Ascochyta lentis</name>
    <dbReference type="NCBI Taxonomy" id="205686"/>
    <lineage>
        <taxon>Eukaryota</taxon>
        <taxon>Fungi</taxon>
        <taxon>Dikarya</taxon>
        <taxon>Ascomycota</taxon>
        <taxon>Pezizomycotina</taxon>
        <taxon>Dothideomycetes</taxon>
        <taxon>Pleosporomycetidae</taxon>
        <taxon>Pleosporales</taxon>
        <taxon>Pleosporineae</taxon>
        <taxon>Didymellaceae</taxon>
        <taxon>Ascochyta</taxon>
    </lineage>
</organism>
<proteinExistence type="inferred from homology"/>
<dbReference type="FunFam" id="3.40.640.10:FF:000030">
    <property type="entry name" value="Low-specificity L-threonine aldolase"/>
    <property type="match status" value="1"/>
</dbReference>
<keyword evidence="9" id="KW-1185">Reference proteome</keyword>
<keyword evidence="4" id="KW-0456">Lyase</keyword>
<evidence type="ECO:0000256" key="5">
    <source>
        <dbReference type="PIRSR" id="PIRSR017617-1"/>
    </source>
</evidence>
<evidence type="ECO:0000256" key="3">
    <source>
        <dbReference type="ARBA" id="ARBA00022898"/>
    </source>
</evidence>
<comment type="cofactor">
    <cofactor evidence="1">
        <name>pyridoxal 5'-phosphate</name>
        <dbReference type="ChEBI" id="CHEBI:597326"/>
    </cofactor>
</comment>
<reference evidence="8" key="2">
    <citation type="submission" date="2020-09" db="EMBL/GenBank/DDBJ databases">
        <title>Reference genome assembly for Australian Ascochyta lentis isolate Al4.</title>
        <authorList>
            <person name="Lee R.C."/>
            <person name="Farfan-Caceres L.M."/>
            <person name="Debler J.W."/>
            <person name="Williams A.H."/>
            <person name="Henares B.M."/>
        </authorList>
    </citation>
    <scope>NUCLEOTIDE SEQUENCE</scope>
    <source>
        <strain evidence="8">Al4</strain>
    </source>
</reference>
<dbReference type="InterPro" id="IPR001597">
    <property type="entry name" value="ArAA_b-elim_lyase/Thr_aldolase"/>
</dbReference>
<evidence type="ECO:0000256" key="4">
    <source>
        <dbReference type="ARBA" id="ARBA00023239"/>
    </source>
</evidence>
<dbReference type="PANTHER" id="PTHR48097">
    <property type="entry name" value="L-THREONINE ALDOLASE-RELATED"/>
    <property type="match status" value="1"/>
</dbReference>
<name>A0A8H7J5S1_9PLEO</name>
<dbReference type="PIRSF" id="PIRSF017617">
    <property type="entry name" value="Thr_aldolase"/>
    <property type="match status" value="1"/>
</dbReference>
<comment type="caution">
    <text evidence="8">The sequence shown here is derived from an EMBL/GenBank/DDBJ whole genome shotgun (WGS) entry which is preliminary data.</text>
</comment>
<dbReference type="GO" id="GO:0005829">
    <property type="term" value="C:cytosol"/>
    <property type="evidence" value="ECO:0007669"/>
    <property type="project" value="TreeGrafter"/>
</dbReference>
<dbReference type="Pfam" id="PF01212">
    <property type="entry name" value="Beta_elim_lyase"/>
    <property type="match status" value="1"/>
</dbReference>
<dbReference type="Gene3D" id="3.40.640.10">
    <property type="entry name" value="Type I PLP-dependent aspartate aminotransferase-like (Major domain)"/>
    <property type="match status" value="1"/>
</dbReference>